<dbReference type="GO" id="GO:0016020">
    <property type="term" value="C:membrane"/>
    <property type="evidence" value="ECO:0007669"/>
    <property type="project" value="TreeGrafter"/>
</dbReference>
<keyword evidence="4" id="KW-1133">Transmembrane helix</keyword>
<evidence type="ECO:0000259" key="5">
    <source>
        <dbReference type="PROSITE" id="PS50255"/>
    </source>
</evidence>
<feature type="transmembrane region" description="Helical" evidence="4">
    <location>
        <begin position="151"/>
        <end position="168"/>
    </location>
</feature>
<feature type="transmembrane region" description="Helical" evidence="4">
    <location>
        <begin position="272"/>
        <end position="294"/>
    </location>
</feature>
<gene>
    <name evidence="6" type="ORF">HAKA00212_LOCUS5729</name>
</gene>
<feature type="transmembrane region" description="Helical" evidence="4">
    <location>
        <begin position="340"/>
        <end position="358"/>
    </location>
</feature>
<dbReference type="GO" id="GO:0020037">
    <property type="term" value="F:heme binding"/>
    <property type="evidence" value="ECO:0007669"/>
    <property type="project" value="UniProtKB-UniRule"/>
</dbReference>
<evidence type="ECO:0000256" key="2">
    <source>
        <dbReference type="ARBA" id="ARBA00022723"/>
    </source>
</evidence>
<accession>A0A6S9FTE9</accession>
<feature type="transmembrane region" description="Helical" evidence="4">
    <location>
        <begin position="314"/>
        <end position="334"/>
    </location>
</feature>
<keyword evidence="4" id="KW-0812">Transmembrane</keyword>
<proteinExistence type="inferred from homology"/>
<dbReference type="InterPro" id="IPR012171">
    <property type="entry name" value="Fatty_acid_desaturase"/>
</dbReference>
<comment type="similarity">
    <text evidence="4">Belongs to the cytochrome b5 family.</text>
</comment>
<dbReference type="GO" id="GO:0046872">
    <property type="term" value="F:metal ion binding"/>
    <property type="evidence" value="ECO:0007669"/>
    <property type="project" value="UniProtKB-UniRule"/>
</dbReference>
<dbReference type="Pfam" id="PF00173">
    <property type="entry name" value="Cyt-b5"/>
    <property type="match status" value="1"/>
</dbReference>
<sequence length="470" mass="53253">MAPCQETKTGLHASDVVHEVASDCCHNGKSTLAAARLKPFDHPGPVENKNTWTLYGEEYDFEPFVKAHPGGELAIRLGQGEDCTRLFESYHVFSEKHMQVMEKFRINREKESKAPALMKRSAFHEDLKVMAREYFAGRPGLYPHRASSSHLAMLGSLGIATIICWYGWFHGKWAACLALPFVHWIFCANLSHDSSHFASFSSPTLNHLGVFTGLPFIYSVHSWYAQHVMAHHTGTNEPDLDVDLHHMAPIAYHPSMKAYEKLNYGVLFLRNWVLACLALTVTYPFQLGLGHWFAKVDKVRVRWPVFFDTQKRYWVVNFAAVVASLSVYVIPFFRMGGAKAAAFAAFPTFVASSLFMLFTQVSHIHPETQSEQTMGEEDWFKRQATTSMDYSTGSHLWSVLSGGLNNQALHHCLPSVSCCHYVDLYPKFQAVCEKHNVPLYRKPSIWHALKAFLGYINLMNERKDPKATAT</sequence>
<dbReference type="PANTHER" id="PTHR19353:SF15">
    <property type="entry name" value="CYTOCHROME B5 HEME-BINDING DOMAIN-CONTAINING PROTEIN"/>
    <property type="match status" value="1"/>
</dbReference>
<name>A0A6S9FTE9_HETAK</name>
<keyword evidence="2 4" id="KW-0479">Metal-binding</keyword>
<keyword evidence="3 4" id="KW-0408">Iron</keyword>
<dbReference type="SUPFAM" id="SSF55856">
    <property type="entry name" value="Cytochrome b5-like heme/steroid binding domain"/>
    <property type="match status" value="1"/>
</dbReference>
<feature type="domain" description="Cytochrome b5 heme-binding" evidence="5">
    <location>
        <begin position="42"/>
        <end position="110"/>
    </location>
</feature>
<dbReference type="Pfam" id="PF00487">
    <property type="entry name" value="FA_desaturase"/>
    <property type="match status" value="1"/>
</dbReference>
<dbReference type="GO" id="GO:0016717">
    <property type="term" value="F:oxidoreductase activity, acting on paired donors, with oxidation of a pair of donors resulting in the reduction of molecular oxygen to two molecules of water"/>
    <property type="evidence" value="ECO:0007669"/>
    <property type="project" value="TreeGrafter"/>
</dbReference>
<dbReference type="GO" id="GO:0006629">
    <property type="term" value="P:lipid metabolic process"/>
    <property type="evidence" value="ECO:0007669"/>
    <property type="project" value="InterPro"/>
</dbReference>
<protein>
    <recommendedName>
        <fullName evidence="5">Cytochrome b5 heme-binding domain-containing protein</fullName>
    </recommendedName>
</protein>
<dbReference type="InterPro" id="IPR001199">
    <property type="entry name" value="Cyt_B5-like_heme/steroid-bd"/>
</dbReference>
<dbReference type="PANTHER" id="PTHR19353">
    <property type="entry name" value="FATTY ACID DESATURASE 2"/>
    <property type="match status" value="1"/>
</dbReference>
<dbReference type="AlphaFoldDB" id="A0A6S9FTE9"/>
<comment type="caution">
    <text evidence="4">Lacks conserved residue(s) required for the propagation of feature annotation.</text>
</comment>
<dbReference type="InterPro" id="IPR036400">
    <property type="entry name" value="Cyt_B5-like_heme/steroid_sf"/>
</dbReference>
<dbReference type="InterPro" id="IPR005804">
    <property type="entry name" value="FA_desaturase_dom"/>
</dbReference>
<dbReference type="InterPro" id="IPR018506">
    <property type="entry name" value="Cyt_B5_heme-BS"/>
</dbReference>
<evidence type="ECO:0000313" key="6">
    <source>
        <dbReference type="EMBL" id="CAE0627053.1"/>
    </source>
</evidence>
<keyword evidence="4" id="KW-0472">Membrane</keyword>
<evidence type="ECO:0000256" key="4">
    <source>
        <dbReference type="RuleBase" id="RU362121"/>
    </source>
</evidence>
<dbReference type="PROSITE" id="PS00191">
    <property type="entry name" value="CYTOCHROME_B5_1"/>
    <property type="match status" value="1"/>
</dbReference>
<organism evidence="6">
    <name type="scientific">Heterosigma akashiwo</name>
    <name type="common">Chromophytic alga</name>
    <name type="synonym">Heterosigma carterae</name>
    <dbReference type="NCBI Taxonomy" id="2829"/>
    <lineage>
        <taxon>Eukaryota</taxon>
        <taxon>Sar</taxon>
        <taxon>Stramenopiles</taxon>
        <taxon>Ochrophyta</taxon>
        <taxon>Raphidophyceae</taxon>
        <taxon>Chattonellales</taxon>
        <taxon>Chattonellaceae</taxon>
        <taxon>Heterosigma</taxon>
    </lineage>
</organism>
<reference evidence="6" key="1">
    <citation type="submission" date="2021-01" db="EMBL/GenBank/DDBJ databases">
        <authorList>
            <person name="Corre E."/>
            <person name="Pelletier E."/>
            <person name="Niang G."/>
            <person name="Scheremetjew M."/>
            <person name="Finn R."/>
            <person name="Kale V."/>
            <person name="Holt S."/>
            <person name="Cochrane G."/>
            <person name="Meng A."/>
            <person name="Brown T."/>
            <person name="Cohen L."/>
        </authorList>
    </citation>
    <scope>NUCLEOTIDE SEQUENCE</scope>
    <source>
        <strain evidence="6">CCMP3107</strain>
    </source>
</reference>
<keyword evidence="1 4" id="KW-0349">Heme</keyword>
<dbReference type="Gene3D" id="3.10.120.10">
    <property type="entry name" value="Cytochrome b5-like heme/steroid binding domain"/>
    <property type="match status" value="1"/>
</dbReference>
<evidence type="ECO:0000256" key="3">
    <source>
        <dbReference type="ARBA" id="ARBA00023004"/>
    </source>
</evidence>
<evidence type="ECO:0000256" key="1">
    <source>
        <dbReference type="ARBA" id="ARBA00022617"/>
    </source>
</evidence>
<dbReference type="EMBL" id="HBIU01012659">
    <property type="protein sequence ID" value="CAE0627053.1"/>
    <property type="molecule type" value="Transcribed_RNA"/>
</dbReference>
<dbReference type="PROSITE" id="PS50255">
    <property type="entry name" value="CYTOCHROME_B5_2"/>
    <property type="match status" value="1"/>
</dbReference>